<dbReference type="AlphaFoldDB" id="A0A4Y7TA18"/>
<feature type="region of interest" description="Disordered" evidence="1">
    <location>
        <begin position="1"/>
        <end position="20"/>
    </location>
</feature>
<proteinExistence type="predicted"/>
<dbReference type="OrthoDB" id="341421at2759"/>
<evidence type="ECO:0000313" key="3">
    <source>
        <dbReference type="Proteomes" id="UP000298030"/>
    </source>
</evidence>
<dbReference type="Proteomes" id="UP000298030">
    <property type="component" value="Unassembled WGS sequence"/>
</dbReference>
<comment type="caution">
    <text evidence="2">The sequence shown here is derived from an EMBL/GenBank/DDBJ whole genome shotgun (WGS) entry which is preliminary data.</text>
</comment>
<name>A0A4Y7TA18_COPMI</name>
<sequence>MPSFNPVRYAEPEGATPERTLVPEMDPATAYRLARIISKNGGVVDIAKAASTIRDWLNIPNVRRRKGLKELNATLESTLRKLEDAYTNYSPEHLGVRAGVVSLYAMVAADAVLCDKISQDDNLDIVGKSLSLLHSNATRHLSLRLLALLIRNGSAETRRKLLLPSHLEILRDIVEHHPCDEILRDLVVANLCQYFVGIPKVYLEIEVESGIAMLGAFIKCIVTPGAPRSCVVDGISAITVLLGPKRSKEWRETLVQACPETLGILIAGIRSPTWSCRATCLNTLLTIYGVVGFKVRGLKPEVSPVENPAFQYLTTLSGLPGKLCGKEIARGVVTCPQGWQLCPAYVAAQVPWRLMAAFRDYRRSKDALGLGRALYDLIVSTEFAIPNIAEHGGPYGSDPFSSYADALEYCGLCMRRHGDRNRGDQVKAAILEITAKIKRGLFQEACAEARSAIGKFPYAAYIRLLYIQLNTDAGPMEAMDEVVLARRCQDESATLFVRTKLLAIEVEKAALAGIDKLMQAQRKKKPSWAWGHSLLAVAGEDAQEFLRAAPLLHLDCSRVLAWYFISVLVLSTHVCPDNWEDSREFFDTHLGPYIAFCEEGLGIEPHQSPISRLQVLLIGTFPLILERYEWVFACLGDGTPLEGPDVTDAGTAVGRVKVLIGRSTEIAVLQPIVKRSV</sequence>
<evidence type="ECO:0000313" key="2">
    <source>
        <dbReference type="EMBL" id="TEB31017.1"/>
    </source>
</evidence>
<reference evidence="2 3" key="1">
    <citation type="journal article" date="2019" name="Nat. Ecol. Evol.">
        <title>Megaphylogeny resolves global patterns of mushroom evolution.</title>
        <authorList>
            <person name="Varga T."/>
            <person name="Krizsan K."/>
            <person name="Foldi C."/>
            <person name="Dima B."/>
            <person name="Sanchez-Garcia M."/>
            <person name="Sanchez-Ramirez S."/>
            <person name="Szollosi G.J."/>
            <person name="Szarkandi J.G."/>
            <person name="Papp V."/>
            <person name="Albert L."/>
            <person name="Andreopoulos W."/>
            <person name="Angelini C."/>
            <person name="Antonin V."/>
            <person name="Barry K.W."/>
            <person name="Bougher N.L."/>
            <person name="Buchanan P."/>
            <person name="Buyck B."/>
            <person name="Bense V."/>
            <person name="Catcheside P."/>
            <person name="Chovatia M."/>
            <person name="Cooper J."/>
            <person name="Damon W."/>
            <person name="Desjardin D."/>
            <person name="Finy P."/>
            <person name="Geml J."/>
            <person name="Haridas S."/>
            <person name="Hughes K."/>
            <person name="Justo A."/>
            <person name="Karasinski D."/>
            <person name="Kautmanova I."/>
            <person name="Kiss B."/>
            <person name="Kocsube S."/>
            <person name="Kotiranta H."/>
            <person name="LaButti K.M."/>
            <person name="Lechner B.E."/>
            <person name="Liimatainen K."/>
            <person name="Lipzen A."/>
            <person name="Lukacs Z."/>
            <person name="Mihaltcheva S."/>
            <person name="Morgado L.N."/>
            <person name="Niskanen T."/>
            <person name="Noordeloos M.E."/>
            <person name="Ohm R.A."/>
            <person name="Ortiz-Santana B."/>
            <person name="Ovrebo C."/>
            <person name="Racz N."/>
            <person name="Riley R."/>
            <person name="Savchenko A."/>
            <person name="Shiryaev A."/>
            <person name="Soop K."/>
            <person name="Spirin V."/>
            <person name="Szebenyi C."/>
            <person name="Tomsovsky M."/>
            <person name="Tulloss R.E."/>
            <person name="Uehling J."/>
            <person name="Grigoriev I.V."/>
            <person name="Vagvolgyi C."/>
            <person name="Papp T."/>
            <person name="Martin F.M."/>
            <person name="Miettinen O."/>
            <person name="Hibbett D.S."/>
            <person name="Nagy L.G."/>
        </authorList>
    </citation>
    <scope>NUCLEOTIDE SEQUENCE [LARGE SCALE GENOMIC DNA]</scope>
    <source>
        <strain evidence="2 3">FP101781</strain>
    </source>
</reference>
<keyword evidence="3" id="KW-1185">Reference proteome</keyword>
<evidence type="ECO:0000256" key="1">
    <source>
        <dbReference type="SAM" id="MobiDB-lite"/>
    </source>
</evidence>
<protein>
    <submittedName>
        <fullName evidence="2">Uncharacterized protein</fullName>
    </submittedName>
</protein>
<dbReference type="EMBL" id="QPFP01000020">
    <property type="protein sequence ID" value="TEB31017.1"/>
    <property type="molecule type" value="Genomic_DNA"/>
</dbReference>
<accession>A0A4Y7TA18</accession>
<organism evidence="2 3">
    <name type="scientific">Coprinellus micaceus</name>
    <name type="common">Glistening ink-cap mushroom</name>
    <name type="synonym">Coprinus micaceus</name>
    <dbReference type="NCBI Taxonomy" id="71717"/>
    <lineage>
        <taxon>Eukaryota</taxon>
        <taxon>Fungi</taxon>
        <taxon>Dikarya</taxon>
        <taxon>Basidiomycota</taxon>
        <taxon>Agaricomycotina</taxon>
        <taxon>Agaricomycetes</taxon>
        <taxon>Agaricomycetidae</taxon>
        <taxon>Agaricales</taxon>
        <taxon>Agaricineae</taxon>
        <taxon>Psathyrellaceae</taxon>
        <taxon>Coprinellus</taxon>
    </lineage>
</organism>
<gene>
    <name evidence="2" type="ORF">FA13DRAFT_1791741</name>
</gene>